<dbReference type="PANTHER" id="PTHR24166">
    <property type="entry name" value="ROLLING PEBBLES, ISOFORM B"/>
    <property type="match status" value="1"/>
</dbReference>
<comment type="subcellular location">
    <subcellularLocation>
        <location evidence="1">Membrane</location>
        <topology evidence="1">Multi-pass membrane protein</topology>
    </subcellularLocation>
</comment>
<dbReference type="Pfam" id="PF00520">
    <property type="entry name" value="Ion_trans"/>
    <property type="match status" value="1"/>
</dbReference>
<proteinExistence type="predicted"/>
<evidence type="ECO:0000256" key="1">
    <source>
        <dbReference type="ARBA" id="ARBA00004141"/>
    </source>
</evidence>
<gene>
    <name evidence="11" type="ORF">ACHHYP_09567</name>
</gene>
<keyword evidence="4 9" id="KW-1133">Transmembrane helix</keyword>
<dbReference type="STRING" id="1202772.A0A1V9YMZ2"/>
<feature type="transmembrane region" description="Helical" evidence="9">
    <location>
        <begin position="1165"/>
        <end position="1187"/>
    </location>
</feature>
<evidence type="ECO:0000259" key="10">
    <source>
        <dbReference type="Pfam" id="PF00520"/>
    </source>
</evidence>
<evidence type="ECO:0000313" key="12">
    <source>
        <dbReference type="Proteomes" id="UP000243579"/>
    </source>
</evidence>
<dbReference type="InterPro" id="IPR005821">
    <property type="entry name" value="Ion_trans_dom"/>
</dbReference>
<organism evidence="11 12">
    <name type="scientific">Achlya hypogyna</name>
    <name type="common">Oomycete</name>
    <name type="synonym">Protoachlya hypogyna</name>
    <dbReference type="NCBI Taxonomy" id="1202772"/>
    <lineage>
        <taxon>Eukaryota</taxon>
        <taxon>Sar</taxon>
        <taxon>Stramenopiles</taxon>
        <taxon>Oomycota</taxon>
        <taxon>Saprolegniomycetes</taxon>
        <taxon>Saprolegniales</taxon>
        <taxon>Achlyaceae</taxon>
        <taxon>Achlya</taxon>
    </lineage>
</organism>
<comment type="caution">
    <text evidence="11">The sequence shown here is derived from an EMBL/GenBank/DDBJ whole genome shotgun (WGS) entry which is preliminary data.</text>
</comment>
<dbReference type="SUPFAM" id="SSF48403">
    <property type="entry name" value="Ankyrin repeat"/>
    <property type="match status" value="2"/>
</dbReference>
<keyword evidence="8" id="KW-0175">Coiled coil</keyword>
<feature type="coiled-coil region" evidence="8">
    <location>
        <begin position="1573"/>
        <end position="1600"/>
    </location>
</feature>
<dbReference type="PROSITE" id="PS50088">
    <property type="entry name" value="ANK_REPEAT"/>
    <property type="match status" value="4"/>
</dbReference>
<dbReference type="InterPro" id="IPR002110">
    <property type="entry name" value="Ankyrin_rpt"/>
</dbReference>
<reference evidence="11 12" key="1">
    <citation type="journal article" date="2014" name="Genome Biol. Evol.">
        <title>The secreted proteins of Achlya hypogyna and Thraustotheca clavata identify the ancestral oomycete secretome and reveal gene acquisitions by horizontal gene transfer.</title>
        <authorList>
            <person name="Misner I."/>
            <person name="Blouin N."/>
            <person name="Leonard G."/>
            <person name="Richards T.A."/>
            <person name="Lane C.E."/>
        </authorList>
    </citation>
    <scope>NUCLEOTIDE SEQUENCE [LARGE SCALE GENOMIC DNA]</scope>
    <source>
        <strain evidence="11 12">ATCC 48635</strain>
    </source>
</reference>
<accession>A0A1V9YMZ2</accession>
<keyword evidence="12" id="KW-1185">Reference proteome</keyword>
<evidence type="ECO:0000256" key="6">
    <source>
        <dbReference type="ARBA" id="ARBA00023136"/>
    </source>
</evidence>
<feature type="transmembrane region" description="Helical" evidence="9">
    <location>
        <begin position="1134"/>
        <end position="1153"/>
    </location>
</feature>
<evidence type="ECO:0000256" key="3">
    <source>
        <dbReference type="ARBA" id="ARBA00022737"/>
    </source>
</evidence>
<dbReference type="InterPro" id="IPR036770">
    <property type="entry name" value="Ankyrin_rpt-contain_sf"/>
</dbReference>
<feature type="transmembrane region" description="Helical" evidence="9">
    <location>
        <begin position="1015"/>
        <end position="1035"/>
    </location>
</feature>
<feature type="repeat" description="ANK" evidence="7">
    <location>
        <begin position="820"/>
        <end position="852"/>
    </location>
</feature>
<feature type="transmembrane region" description="Helical" evidence="9">
    <location>
        <begin position="1047"/>
        <end position="1066"/>
    </location>
</feature>
<feature type="repeat" description="ANK" evidence="7">
    <location>
        <begin position="240"/>
        <end position="277"/>
    </location>
</feature>
<dbReference type="Proteomes" id="UP000243579">
    <property type="component" value="Unassembled WGS sequence"/>
</dbReference>
<dbReference type="OrthoDB" id="539213at2759"/>
<feature type="transmembrane region" description="Helical" evidence="9">
    <location>
        <begin position="1240"/>
        <end position="1262"/>
    </location>
</feature>
<evidence type="ECO:0000256" key="9">
    <source>
        <dbReference type="SAM" id="Phobius"/>
    </source>
</evidence>
<dbReference type="Gene3D" id="1.25.40.20">
    <property type="entry name" value="Ankyrin repeat-containing domain"/>
    <property type="match status" value="5"/>
</dbReference>
<dbReference type="EMBL" id="JNBR01001469">
    <property type="protein sequence ID" value="OQR87074.1"/>
    <property type="molecule type" value="Genomic_DNA"/>
</dbReference>
<dbReference type="SMART" id="SM00248">
    <property type="entry name" value="ANK"/>
    <property type="match status" value="12"/>
</dbReference>
<feature type="transmembrane region" description="Helical" evidence="9">
    <location>
        <begin position="1108"/>
        <end position="1128"/>
    </location>
</feature>
<dbReference type="GO" id="GO:0005216">
    <property type="term" value="F:monoatomic ion channel activity"/>
    <property type="evidence" value="ECO:0007669"/>
    <property type="project" value="InterPro"/>
</dbReference>
<evidence type="ECO:0000256" key="4">
    <source>
        <dbReference type="ARBA" id="ARBA00022989"/>
    </source>
</evidence>
<keyword evidence="2 9" id="KW-0812">Transmembrane</keyword>
<evidence type="ECO:0000256" key="2">
    <source>
        <dbReference type="ARBA" id="ARBA00022692"/>
    </source>
</evidence>
<keyword evidence="6 9" id="KW-0472">Membrane</keyword>
<evidence type="ECO:0000256" key="5">
    <source>
        <dbReference type="ARBA" id="ARBA00023043"/>
    </source>
</evidence>
<evidence type="ECO:0000313" key="11">
    <source>
        <dbReference type="EMBL" id="OQR87074.1"/>
    </source>
</evidence>
<sequence>MQSLSLTAATSMGYGSIATAEEEDRYLMSIETHSDAPEAIEEEVESDDEEDPDEFTDMLMAELVLDGKVMVVKHRIENHLFTEDDLIYKDSGVDVLTMAASLGYNEIVELVLTKTNFRLIDEYESAPLVTAAENNHKRVVQTLLVHLSGALDLASIVTSGNHPLVHAMAELGHNEILEMLLTAGAPVDAIEEDGETALHFAARSGNARGVELLLLAGANTDVVTPVGLLCRPRHLLMSSEGKTPLHHAVELCADDVGAKTVLELLLMAEAALDIQDNEGHTAADVADDPERRRLLDAEATFRATCPVHCMVRNGDSDKLLRWLVQSNAAVMLAPHCWVGSYRQGAEWQPLSLTVNVVPVPHEGLYRFFGADVDDIGPFTIIGEWNDDRIEARKEYSQQIVTYEGDVDRTTGVWSGLWNAGNSEDQFTFTIPLQLCPQCKTTSVPNCDEPCLECLPEGYNADVDYDTIEEQRLRLEQIQADIAQEILKRDQMGRTAIMCAAAQGRANMLTALLRFCDAKDLDIVDDSGRTALDHALSRKLVCRHNTEHKSNEATLECIELLARYGKTTVDPSRIAQPLSHVRDDGLCAGDCVATHNDVSLAELAQLYEWDRLGEILRTEVPARRLNELDSAGETVLHRIADAGKSDILEMLLAQPHLDLRLPTEYGEFALLRAARANRVKCVRMLLNAGADPLELISPDHFDYVNFRKTPLRLLSDSKALYLLQAKHELKQQYPLYYMARVRDCAQAAVHHKARQSAVHVAILARLSTEILTAIIDQSPHDVNAQDKLDETPLMVATQLGLADHVAVLLAHHADVDTVNHRKESALMMAANGGHVKIVAMLLEHLADVDLRDAAGQTVLETLEASIHATLGDLSLQERMQAPQVKIREAIRSEVRERQTSVEYRAKLAKSLADVDVETAFVRNGFSKAINCSPALGVTFLNDCVTLDRHDVHFRHLALVYGADVATSPLHALLNMNTDDPDLLFEAKTKCFEHVVMRRVLEIKWELFGMRKYFEMLLMNVLLLVAMTISAVLFHAGDTPPPPMTATSFPLLVGVLTFAFVAVGYAGVQALRPRVLWRLARFQYDGSSVFDPSLVIPNLERYKTTAKRRIKVAVLLGTFVLAAAVVGVLQVTSATAAFPALNNLVLAGCAVYFLVNEWQEARGGLGVYLASPINLIQVTMYTLILVAFLPMQLDYLAVPDQVEIAVGGLITLTLWVLSLQFLEVEETASYLLPMLTGLLKDLWNFFLFFGVFQIGITVTFYQLYKTTGDDGFNSLSGSFLTSYFVAFGQVPMDSMKAFAADDDGDVVGYDWLLYLFAVAMIMAHSALVVFFLLNLLVANMNKTVDGGLEKAKTEALAAYAQCILRLEEAMNYTPQETEALMYFEPPSATFAGVLNPIFEYAMPKAHYGITSDVEDAIAEHQKQQASWEAAVIAIESRVGAAFRGFQRGFEDVAHFTELPVAAAFAHDLGVMAAAGVKLGRLFDEMRASRGQQDRVDLLDRFQKRVSQQMATLDKQLHQIWVGSENDHARCTLIYEMAHRATMGQELAALQRHVIAVFDEAKVTIDAENAPAAKEADAAAARIAGLEAKIEELRALCATQNDQVMASMAAQFQSLLTAVQAPRE</sequence>
<dbReference type="Pfam" id="PF12796">
    <property type="entry name" value="Ank_2"/>
    <property type="match status" value="3"/>
</dbReference>
<dbReference type="GO" id="GO:0016020">
    <property type="term" value="C:membrane"/>
    <property type="evidence" value="ECO:0007669"/>
    <property type="project" value="UniProtKB-SubCell"/>
</dbReference>
<dbReference type="InterPro" id="IPR050889">
    <property type="entry name" value="Dendritic_Spine_Reg/Scaffold"/>
</dbReference>
<keyword evidence="3" id="KW-0677">Repeat</keyword>
<keyword evidence="5 7" id="KW-0040">ANK repeat</keyword>
<name>A0A1V9YMZ2_ACHHY</name>
<feature type="transmembrane region" description="Helical" evidence="9">
    <location>
        <begin position="1309"/>
        <end position="1331"/>
    </location>
</feature>
<feature type="domain" description="Ion transport" evidence="10">
    <location>
        <begin position="1142"/>
        <end position="1343"/>
    </location>
</feature>
<feature type="repeat" description="ANK" evidence="7">
    <location>
        <begin position="193"/>
        <end position="225"/>
    </location>
</feature>
<protein>
    <recommendedName>
        <fullName evidence="10">Ion transport domain-containing protein</fullName>
    </recommendedName>
</protein>
<evidence type="ECO:0000256" key="8">
    <source>
        <dbReference type="SAM" id="Coils"/>
    </source>
</evidence>
<feature type="transmembrane region" description="Helical" evidence="9">
    <location>
        <begin position="1202"/>
        <end position="1220"/>
    </location>
</feature>
<dbReference type="PROSITE" id="PS50297">
    <property type="entry name" value="ANK_REP_REGION"/>
    <property type="match status" value="2"/>
</dbReference>
<dbReference type="PANTHER" id="PTHR24166:SF48">
    <property type="entry name" value="PROTEIN VAPYRIN"/>
    <property type="match status" value="1"/>
</dbReference>
<evidence type="ECO:0000256" key="7">
    <source>
        <dbReference type="PROSITE-ProRule" id="PRU00023"/>
    </source>
</evidence>
<feature type="repeat" description="ANK" evidence="7">
    <location>
        <begin position="787"/>
        <end position="819"/>
    </location>
</feature>